<name>A0ABD5WCJ4_9EURY</name>
<dbReference type="InterPro" id="IPR018967">
    <property type="entry name" value="FeS-contain_CDGSH-typ"/>
</dbReference>
<dbReference type="AlphaFoldDB" id="A0ABD5WCJ4"/>
<proteinExistence type="predicted"/>
<keyword evidence="8" id="KW-1185">Reference proteome</keyword>
<evidence type="ECO:0000256" key="2">
    <source>
        <dbReference type="ARBA" id="ARBA00022723"/>
    </source>
</evidence>
<accession>A0ABD5WCJ4</accession>
<feature type="compositionally biased region" description="Basic and acidic residues" evidence="5">
    <location>
        <begin position="87"/>
        <end position="99"/>
    </location>
</feature>
<dbReference type="Pfam" id="PF09360">
    <property type="entry name" value="zf-CDGSH"/>
    <property type="match status" value="1"/>
</dbReference>
<sequence>MREVTLTDTGPVRFDEDDLHDEYGDIAVCRCGLSEEFPLCDGSHEATEDEAEGVRYKYVDGERRVVERLEYADEDAVGGSDGVPAEGDGRDGDGRDDGD</sequence>
<comment type="caution">
    <text evidence="7">The sequence shown here is derived from an EMBL/GenBank/DDBJ whole genome shotgun (WGS) entry which is preliminary data.</text>
</comment>
<keyword evidence="4" id="KW-0411">Iron-sulfur</keyword>
<dbReference type="GO" id="GO:0005737">
    <property type="term" value="C:cytoplasm"/>
    <property type="evidence" value="ECO:0007669"/>
    <property type="project" value="UniProtKB-ARBA"/>
</dbReference>
<protein>
    <submittedName>
        <fullName evidence="7">CDGSH iron-sulfur domain-containing protein</fullName>
    </submittedName>
</protein>
<evidence type="ECO:0000313" key="7">
    <source>
        <dbReference type="EMBL" id="MFC7071002.1"/>
    </source>
</evidence>
<evidence type="ECO:0000256" key="3">
    <source>
        <dbReference type="ARBA" id="ARBA00023004"/>
    </source>
</evidence>
<organism evidence="7 8">
    <name type="scientific">Halobaculum lipolyticum</name>
    <dbReference type="NCBI Taxonomy" id="3032001"/>
    <lineage>
        <taxon>Archaea</taxon>
        <taxon>Methanobacteriati</taxon>
        <taxon>Methanobacteriota</taxon>
        <taxon>Stenosarchaea group</taxon>
        <taxon>Halobacteria</taxon>
        <taxon>Halobacteriales</taxon>
        <taxon>Haloferacaceae</taxon>
        <taxon>Halobaculum</taxon>
    </lineage>
</organism>
<gene>
    <name evidence="7" type="ORF">ACFQL9_15255</name>
</gene>
<dbReference type="RefSeq" id="WP_284030734.1">
    <property type="nucleotide sequence ID" value="NZ_CP126154.1"/>
</dbReference>
<dbReference type="Proteomes" id="UP001596461">
    <property type="component" value="Unassembled WGS sequence"/>
</dbReference>
<dbReference type="Gene3D" id="3.40.5.90">
    <property type="entry name" value="CDGSH iron-sulfur domain, mitoNEET-type"/>
    <property type="match status" value="1"/>
</dbReference>
<evidence type="ECO:0000256" key="1">
    <source>
        <dbReference type="ARBA" id="ARBA00022714"/>
    </source>
</evidence>
<feature type="region of interest" description="Disordered" evidence="5">
    <location>
        <begin position="71"/>
        <end position="99"/>
    </location>
</feature>
<evidence type="ECO:0000313" key="8">
    <source>
        <dbReference type="Proteomes" id="UP001596461"/>
    </source>
</evidence>
<dbReference type="GO" id="GO:0046872">
    <property type="term" value="F:metal ion binding"/>
    <property type="evidence" value="ECO:0007669"/>
    <property type="project" value="UniProtKB-KW"/>
</dbReference>
<keyword evidence="1" id="KW-0001">2Fe-2S</keyword>
<evidence type="ECO:0000256" key="4">
    <source>
        <dbReference type="ARBA" id="ARBA00023014"/>
    </source>
</evidence>
<dbReference type="GO" id="GO:0051537">
    <property type="term" value="F:2 iron, 2 sulfur cluster binding"/>
    <property type="evidence" value="ECO:0007669"/>
    <property type="project" value="UniProtKB-KW"/>
</dbReference>
<dbReference type="GeneID" id="81125581"/>
<evidence type="ECO:0000259" key="6">
    <source>
        <dbReference type="SMART" id="SM00704"/>
    </source>
</evidence>
<evidence type="ECO:0000256" key="5">
    <source>
        <dbReference type="SAM" id="MobiDB-lite"/>
    </source>
</evidence>
<dbReference type="EMBL" id="JBHTAH010000016">
    <property type="protein sequence ID" value="MFC7071002.1"/>
    <property type="molecule type" value="Genomic_DNA"/>
</dbReference>
<keyword evidence="3" id="KW-0408">Iron</keyword>
<keyword evidence="2" id="KW-0479">Metal-binding</keyword>
<dbReference type="SMART" id="SM00704">
    <property type="entry name" value="ZnF_CDGSH"/>
    <property type="match status" value="1"/>
</dbReference>
<reference evidence="7 8" key="1">
    <citation type="journal article" date="2019" name="Int. J. Syst. Evol. Microbiol.">
        <title>The Global Catalogue of Microorganisms (GCM) 10K type strain sequencing project: providing services to taxonomists for standard genome sequencing and annotation.</title>
        <authorList>
            <consortium name="The Broad Institute Genomics Platform"/>
            <consortium name="The Broad Institute Genome Sequencing Center for Infectious Disease"/>
            <person name="Wu L."/>
            <person name="Ma J."/>
        </authorList>
    </citation>
    <scope>NUCLEOTIDE SEQUENCE [LARGE SCALE GENOMIC DNA]</scope>
    <source>
        <strain evidence="7 8">DT31</strain>
    </source>
</reference>
<feature type="domain" description="Iron-binding zinc finger CDGSH type" evidence="6">
    <location>
        <begin position="9"/>
        <end position="50"/>
    </location>
</feature>
<dbReference type="InterPro" id="IPR042216">
    <property type="entry name" value="MitoNEET_CISD"/>
</dbReference>